<dbReference type="InterPro" id="IPR024711">
    <property type="entry name" value="Catalase_clade1/3"/>
</dbReference>
<dbReference type="GO" id="GO:0020037">
    <property type="term" value="F:heme binding"/>
    <property type="evidence" value="ECO:0007669"/>
    <property type="project" value="InterPro"/>
</dbReference>
<proteinExistence type="inferred from homology"/>
<dbReference type="EMBL" id="PQXN01000565">
    <property type="protein sequence ID" value="TGO44229.1"/>
    <property type="molecule type" value="Genomic_DNA"/>
</dbReference>
<name>A0A4Z1H6J8_9HELO</name>
<dbReference type="PIRSF" id="PIRSF038928">
    <property type="entry name" value="Catalase_clade1-3"/>
    <property type="match status" value="1"/>
</dbReference>
<keyword evidence="3 7" id="KW-0349">Heme</keyword>
<dbReference type="PANTHER" id="PTHR11465:SF9">
    <property type="entry name" value="CATALASE"/>
    <property type="match status" value="1"/>
</dbReference>
<evidence type="ECO:0000259" key="9">
    <source>
        <dbReference type="SMART" id="SM01060"/>
    </source>
</evidence>
<gene>
    <name evidence="10" type="ORF">BCON_0567g00010</name>
</gene>
<evidence type="ECO:0000256" key="8">
    <source>
        <dbReference type="SAM" id="MobiDB-lite"/>
    </source>
</evidence>
<dbReference type="PANTHER" id="PTHR11465">
    <property type="entry name" value="CATALASE"/>
    <property type="match status" value="1"/>
</dbReference>
<dbReference type="InterPro" id="IPR020835">
    <property type="entry name" value="Catalase_sf"/>
</dbReference>
<comment type="caution">
    <text evidence="10">The sequence shown here is derived from an EMBL/GenBank/DDBJ whole genome shotgun (WGS) entry which is preliminary data.</text>
</comment>
<accession>A0A4Z1H6J8</accession>
<dbReference type="GO" id="GO:0042542">
    <property type="term" value="P:response to hydrogen peroxide"/>
    <property type="evidence" value="ECO:0007669"/>
    <property type="project" value="TreeGrafter"/>
</dbReference>
<feature type="compositionally biased region" description="Polar residues" evidence="8">
    <location>
        <begin position="1"/>
        <end position="12"/>
    </location>
</feature>
<evidence type="ECO:0000256" key="7">
    <source>
        <dbReference type="PIRSR" id="PIRSR038928-2"/>
    </source>
</evidence>
<dbReference type="Gene3D" id="2.40.180.10">
    <property type="entry name" value="Catalase core domain"/>
    <property type="match status" value="1"/>
</dbReference>
<dbReference type="PROSITE" id="PS51402">
    <property type="entry name" value="CATALASE_3"/>
    <property type="match status" value="1"/>
</dbReference>
<feature type="binding site" description="axial binding residue" evidence="7">
    <location>
        <position position="356"/>
    </location>
    <ligand>
        <name>heme</name>
        <dbReference type="ChEBI" id="CHEBI:30413"/>
    </ligand>
    <ligandPart>
        <name>Fe</name>
        <dbReference type="ChEBI" id="CHEBI:18248"/>
    </ligandPart>
</feature>
<keyword evidence="5" id="KW-0560">Oxidoreductase</keyword>
<dbReference type="InterPro" id="IPR018028">
    <property type="entry name" value="Catalase"/>
</dbReference>
<dbReference type="InterPro" id="IPR011614">
    <property type="entry name" value="Catalase_core"/>
</dbReference>
<reference evidence="10 11" key="1">
    <citation type="submission" date="2017-12" db="EMBL/GenBank/DDBJ databases">
        <title>Comparative genomics of Botrytis spp.</title>
        <authorList>
            <person name="Valero-Jimenez C.A."/>
            <person name="Tapia P."/>
            <person name="Veloso J."/>
            <person name="Silva-Moreno E."/>
            <person name="Staats M."/>
            <person name="Valdes J.H."/>
            <person name="Van Kan J.A.L."/>
        </authorList>
    </citation>
    <scope>NUCLEOTIDE SEQUENCE [LARGE SCALE GENOMIC DNA]</scope>
    <source>
        <strain evidence="10 11">MUCL11595</strain>
    </source>
</reference>
<dbReference type="GO" id="GO:0004096">
    <property type="term" value="F:catalase activity"/>
    <property type="evidence" value="ECO:0007669"/>
    <property type="project" value="InterPro"/>
</dbReference>
<dbReference type="AlphaFoldDB" id="A0A4Z1H6J8"/>
<dbReference type="Proteomes" id="UP000297527">
    <property type="component" value="Unassembled WGS sequence"/>
</dbReference>
<keyword evidence="2" id="KW-0575">Peroxidase</keyword>
<evidence type="ECO:0000256" key="3">
    <source>
        <dbReference type="ARBA" id="ARBA00022617"/>
    </source>
</evidence>
<dbReference type="PRINTS" id="PR00067">
    <property type="entry name" value="CATALASE"/>
</dbReference>
<comment type="cofactor">
    <cofactor evidence="7">
        <name>heme</name>
        <dbReference type="ChEBI" id="CHEBI:30413"/>
    </cofactor>
</comment>
<evidence type="ECO:0000256" key="4">
    <source>
        <dbReference type="ARBA" id="ARBA00022723"/>
    </source>
</evidence>
<evidence type="ECO:0000313" key="11">
    <source>
        <dbReference type="Proteomes" id="UP000297527"/>
    </source>
</evidence>
<dbReference type="GO" id="GO:0042744">
    <property type="term" value="P:hydrogen peroxide catabolic process"/>
    <property type="evidence" value="ECO:0007669"/>
    <property type="project" value="TreeGrafter"/>
</dbReference>
<keyword evidence="4 7" id="KW-0479">Metal-binding</keyword>
<evidence type="ECO:0000256" key="6">
    <source>
        <dbReference type="ARBA" id="ARBA00023004"/>
    </source>
</evidence>
<evidence type="ECO:0000256" key="1">
    <source>
        <dbReference type="ARBA" id="ARBA00005329"/>
    </source>
</evidence>
<dbReference type="Pfam" id="PF00199">
    <property type="entry name" value="Catalase"/>
    <property type="match status" value="1"/>
</dbReference>
<evidence type="ECO:0000256" key="5">
    <source>
        <dbReference type="ARBA" id="ARBA00023002"/>
    </source>
</evidence>
<evidence type="ECO:0000313" key="10">
    <source>
        <dbReference type="EMBL" id="TGO44229.1"/>
    </source>
</evidence>
<dbReference type="GO" id="GO:0005739">
    <property type="term" value="C:mitochondrion"/>
    <property type="evidence" value="ECO:0007669"/>
    <property type="project" value="TreeGrafter"/>
</dbReference>
<dbReference type="SUPFAM" id="SSF56634">
    <property type="entry name" value="Heme-dependent catalase-like"/>
    <property type="match status" value="1"/>
</dbReference>
<sequence>MKTWSRELSPSQDPIRGYRPPPPPPPNNGESPYTMDNGRSTDAPQATLRVGGLLQGPHLLQDINLLEIISHLTHERIPERLVHAKGAGAYGVFEVTDDISDLTKADFLKEVGKQTSLFCRFSTVVGERGSADSVRDSRGFAFKIYTQEGNLDWMFFSTPTFPIRDGGKFPSFTHCQKREPQTGLRSATTFWDDCGTPKSYRHSNIFSVNAYKFVRNDSFAYVRIHLRTCLPDGTLTQQEAQDLAGRDPDAFTRDLHDSITKKEYPSWDVYAQVVKPEDVAGFPVNIFDPTRRWPEDTNVDPKAAPLRKFGKITLNEIPTDEFGEVEQVSFSPTAIVPGWDNLTVQIIVLQTRLFAYGSAARYRLGINFHQLKVNKSKYAFNPTKRDGVGYVNSFNPPVQSNYIANDGASSFTTADADSWTGKITGFESQINPDSDYQQPAELWAQFKLNPPMADHFVSNVAMNLSTATKEVRDKTYGRLGDLAEVIWC</sequence>
<keyword evidence="6 7" id="KW-0408">Iron</keyword>
<protein>
    <recommendedName>
        <fullName evidence="9">Catalase core domain-containing protein</fullName>
    </recommendedName>
</protein>
<feature type="domain" description="Catalase core" evidence="9">
    <location>
        <begin position="34"/>
        <end position="411"/>
    </location>
</feature>
<keyword evidence="11" id="KW-1185">Reference proteome</keyword>
<evidence type="ECO:0000256" key="2">
    <source>
        <dbReference type="ARBA" id="ARBA00022559"/>
    </source>
</evidence>
<dbReference type="GO" id="GO:0005777">
    <property type="term" value="C:peroxisome"/>
    <property type="evidence" value="ECO:0007669"/>
    <property type="project" value="TreeGrafter"/>
</dbReference>
<comment type="similarity">
    <text evidence="1">Belongs to the catalase family.</text>
</comment>
<organism evidence="10 11">
    <name type="scientific">Botryotinia convoluta</name>
    <dbReference type="NCBI Taxonomy" id="54673"/>
    <lineage>
        <taxon>Eukaryota</taxon>
        <taxon>Fungi</taxon>
        <taxon>Dikarya</taxon>
        <taxon>Ascomycota</taxon>
        <taxon>Pezizomycotina</taxon>
        <taxon>Leotiomycetes</taxon>
        <taxon>Helotiales</taxon>
        <taxon>Sclerotiniaceae</taxon>
        <taxon>Botryotinia</taxon>
    </lineage>
</organism>
<dbReference type="SMART" id="SM01060">
    <property type="entry name" value="Catalase"/>
    <property type="match status" value="1"/>
</dbReference>
<feature type="region of interest" description="Disordered" evidence="8">
    <location>
        <begin position="1"/>
        <end position="44"/>
    </location>
</feature>
<dbReference type="OrthoDB" id="6880011at2759"/>
<dbReference type="GO" id="GO:0046872">
    <property type="term" value="F:metal ion binding"/>
    <property type="evidence" value="ECO:0007669"/>
    <property type="project" value="UniProtKB-KW"/>
</dbReference>